<dbReference type="AlphaFoldDB" id="A0A2M7QBS8"/>
<reference evidence="4" key="1">
    <citation type="submission" date="2017-09" db="EMBL/GenBank/DDBJ databases">
        <title>Depth-based differentiation of microbial function through sediment-hosted aquifers and enrichment of novel symbionts in the deep terrestrial subsurface.</title>
        <authorList>
            <person name="Probst A.J."/>
            <person name="Ladd B."/>
            <person name="Jarett J.K."/>
            <person name="Geller-Mcgrath D.E."/>
            <person name="Sieber C.M.K."/>
            <person name="Emerson J.B."/>
            <person name="Anantharaman K."/>
            <person name="Thomas B.C."/>
            <person name="Malmstrom R."/>
            <person name="Stieglmeier M."/>
            <person name="Klingl A."/>
            <person name="Woyke T."/>
            <person name="Ryan C.M."/>
            <person name="Banfield J.F."/>
        </authorList>
    </citation>
    <scope>NUCLEOTIDE SEQUENCE [LARGE SCALE GENOMIC DNA]</scope>
</reference>
<keyword evidence="2" id="KW-0472">Membrane</keyword>
<evidence type="ECO:0000256" key="2">
    <source>
        <dbReference type="SAM" id="Phobius"/>
    </source>
</evidence>
<organism evidence="3 4">
    <name type="scientific">Candidatus Uhrbacteria bacterium CG_4_10_14_0_8_um_filter_58_22</name>
    <dbReference type="NCBI Taxonomy" id="1975029"/>
    <lineage>
        <taxon>Bacteria</taxon>
        <taxon>Candidatus Uhriibacteriota</taxon>
    </lineage>
</organism>
<protein>
    <submittedName>
        <fullName evidence="3">Uncharacterized protein</fullName>
    </submittedName>
</protein>
<keyword evidence="2" id="KW-1133">Transmembrane helix</keyword>
<evidence type="ECO:0000313" key="3">
    <source>
        <dbReference type="EMBL" id="PIY63320.1"/>
    </source>
</evidence>
<comment type="caution">
    <text evidence="3">The sequence shown here is derived from an EMBL/GenBank/DDBJ whole genome shotgun (WGS) entry which is preliminary data.</text>
</comment>
<keyword evidence="1" id="KW-0175">Coiled coil</keyword>
<dbReference type="Proteomes" id="UP000230973">
    <property type="component" value="Unassembled WGS sequence"/>
</dbReference>
<evidence type="ECO:0000313" key="4">
    <source>
        <dbReference type="Proteomes" id="UP000230973"/>
    </source>
</evidence>
<dbReference type="EMBL" id="PFLC01000010">
    <property type="protein sequence ID" value="PIY63320.1"/>
    <property type="molecule type" value="Genomic_DNA"/>
</dbReference>
<name>A0A2M7QBS8_9BACT</name>
<sequence>MLYGSGQKKIELGRGRAVGGRWGRYVLAANLMLIVFSVGLSVGYLVLNNRTAERGFMVRTVEKQIADLRREADRLDMQVVAMQSMGNIEGQVGELGLVPVDELDYISAVPAAVAIR</sequence>
<feature type="coiled-coil region" evidence="1">
    <location>
        <begin position="58"/>
        <end position="85"/>
    </location>
</feature>
<accession>A0A2M7QBS8</accession>
<keyword evidence="2" id="KW-0812">Transmembrane</keyword>
<feature type="transmembrane region" description="Helical" evidence="2">
    <location>
        <begin position="25"/>
        <end position="47"/>
    </location>
</feature>
<proteinExistence type="predicted"/>
<gene>
    <name evidence="3" type="ORF">COY93_00780</name>
</gene>
<evidence type="ECO:0000256" key="1">
    <source>
        <dbReference type="SAM" id="Coils"/>
    </source>
</evidence>